<proteinExistence type="predicted"/>
<organism evidence="1 2">
    <name type="scientific">Paractinoplanes ferrugineus</name>
    <dbReference type="NCBI Taxonomy" id="113564"/>
    <lineage>
        <taxon>Bacteria</taxon>
        <taxon>Bacillati</taxon>
        <taxon>Actinomycetota</taxon>
        <taxon>Actinomycetes</taxon>
        <taxon>Micromonosporales</taxon>
        <taxon>Micromonosporaceae</taxon>
        <taxon>Paractinoplanes</taxon>
    </lineage>
</organism>
<reference evidence="1" key="1">
    <citation type="submission" date="2021-01" db="EMBL/GenBank/DDBJ databases">
        <title>Whole genome shotgun sequence of Actinoplanes ferrugineus NBRC 15555.</title>
        <authorList>
            <person name="Komaki H."/>
            <person name="Tamura T."/>
        </authorList>
    </citation>
    <scope>NUCLEOTIDE SEQUENCE</scope>
    <source>
        <strain evidence="1">NBRC 15555</strain>
    </source>
</reference>
<accession>A0A919MDA9</accession>
<comment type="caution">
    <text evidence="1">The sequence shown here is derived from an EMBL/GenBank/DDBJ whole genome shotgun (WGS) entry which is preliminary data.</text>
</comment>
<dbReference type="EMBL" id="BOMM01000029">
    <property type="protein sequence ID" value="GIE11568.1"/>
    <property type="molecule type" value="Genomic_DNA"/>
</dbReference>
<name>A0A919MDA9_9ACTN</name>
<evidence type="ECO:0008006" key="3">
    <source>
        <dbReference type="Google" id="ProtNLM"/>
    </source>
</evidence>
<keyword evidence="2" id="KW-1185">Reference proteome</keyword>
<evidence type="ECO:0000313" key="1">
    <source>
        <dbReference type="EMBL" id="GIE11568.1"/>
    </source>
</evidence>
<sequence>MRAAGHRGAERLQGAALLAGFSPGSIEEEAGMGQVIIGMDPHKRSTTIEIINDGEKVLIKQMLAAALPASVVRQIHALSAADPDAASS</sequence>
<gene>
    <name evidence="1" type="ORF">Afe05nite_34080</name>
</gene>
<dbReference type="Proteomes" id="UP000598174">
    <property type="component" value="Unassembled WGS sequence"/>
</dbReference>
<evidence type="ECO:0000313" key="2">
    <source>
        <dbReference type="Proteomes" id="UP000598174"/>
    </source>
</evidence>
<dbReference type="AlphaFoldDB" id="A0A919MDA9"/>
<protein>
    <recommendedName>
        <fullName evidence="3">Transposase</fullName>
    </recommendedName>
</protein>